<name>A0A4Y2HU77_ARAVE</name>
<comment type="caution">
    <text evidence="1">The sequence shown here is derived from an EMBL/GenBank/DDBJ whole genome shotgun (WGS) entry which is preliminary data.</text>
</comment>
<dbReference type="AlphaFoldDB" id="A0A4Y2HU77"/>
<keyword evidence="2" id="KW-1185">Reference proteome</keyword>
<dbReference type="Proteomes" id="UP000499080">
    <property type="component" value="Unassembled WGS sequence"/>
</dbReference>
<accession>A0A4Y2HU77</accession>
<gene>
    <name evidence="1" type="ORF">AVEN_22282_1</name>
</gene>
<evidence type="ECO:0000313" key="1">
    <source>
        <dbReference type="EMBL" id="GBM68812.1"/>
    </source>
</evidence>
<sequence>MSSVYTKRVPLHNYLTYLHKTEIKQLTENNFILQLKESNELTDQERLFSRKKGEAVYRTGFLQCNKNYQEIKDKKRLRCGFNSFRFKEFLEPMRCFGCYRFGHLKEIVEKPNDLKLVLQTMIRKDAQKTHPICVKFVLYNKSTNLKAELTICQIQTYPCISVR</sequence>
<evidence type="ECO:0000313" key="2">
    <source>
        <dbReference type="Proteomes" id="UP000499080"/>
    </source>
</evidence>
<dbReference type="OrthoDB" id="6774308at2759"/>
<proteinExistence type="predicted"/>
<reference evidence="1 2" key="1">
    <citation type="journal article" date="2019" name="Sci. Rep.">
        <title>Orb-weaving spider Araneus ventricosus genome elucidates the spidroin gene catalogue.</title>
        <authorList>
            <person name="Kono N."/>
            <person name="Nakamura H."/>
            <person name="Ohtoshi R."/>
            <person name="Moran D.A.P."/>
            <person name="Shinohara A."/>
            <person name="Yoshida Y."/>
            <person name="Fujiwara M."/>
            <person name="Mori M."/>
            <person name="Tomita M."/>
            <person name="Arakawa K."/>
        </authorList>
    </citation>
    <scope>NUCLEOTIDE SEQUENCE [LARGE SCALE GENOMIC DNA]</scope>
</reference>
<protein>
    <submittedName>
        <fullName evidence="1">Uncharacterized protein</fullName>
    </submittedName>
</protein>
<dbReference type="EMBL" id="BGPR01002163">
    <property type="protein sequence ID" value="GBM68812.1"/>
    <property type="molecule type" value="Genomic_DNA"/>
</dbReference>
<organism evidence="1 2">
    <name type="scientific">Araneus ventricosus</name>
    <name type="common">Orbweaver spider</name>
    <name type="synonym">Epeira ventricosa</name>
    <dbReference type="NCBI Taxonomy" id="182803"/>
    <lineage>
        <taxon>Eukaryota</taxon>
        <taxon>Metazoa</taxon>
        <taxon>Ecdysozoa</taxon>
        <taxon>Arthropoda</taxon>
        <taxon>Chelicerata</taxon>
        <taxon>Arachnida</taxon>
        <taxon>Araneae</taxon>
        <taxon>Araneomorphae</taxon>
        <taxon>Entelegynae</taxon>
        <taxon>Araneoidea</taxon>
        <taxon>Araneidae</taxon>
        <taxon>Araneus</taxon>
    </lineage>
</organism>